<dbReference type="AlphaFoldDB" id="A0A915LDP8"/>
<dbReference type="Proteomes" id="UP000887561">
    <property type="component" value="Unplaced"/>
</dbReference>
<feature type="region of interest" description="Disordered" evidence="2">
    <location>
        <begin position="290"/>
        <end position="313"/>
    </location>
</feature>
<reference evidence="4" key="1">
    <citation type="submission" date="2022-11" db="UniProtKB">
        <authorList>
            <consortium name="WormBaseParasite"/>
        </authorList>
    </citation>
    <scope>IDENTIFICATION</scope>
</reference>
<evidence type="ECO:0000256" key="2">
    <source>
        <dbReference type="SAM" id="MobiDB-lite"/>
    </source>
</evidence>
<accession>A0A915LDP8</accession>
<dbReference type="WBParaSite" id="scaffold10091_cov218.g14511">
    <property type="protein sequence ID" value="scaffold10091_cov218.g14511"/>
    <property type="gene ID" value="scaffold10091_cov218.g14511"/>
</dbReference>
<proteinExistence type="predicted"/>
<evidence type="ECO:0000313" key="4">
    <source>
        <dbReference type="WBParaSite" id="scaffold10091_cov218.g14511"/>
    </source>
</evidence>
<organism evidence="3 4">
    <name type="scientific">Meloidogyne javanica</name>
    <name type="common">Root-knot nematode worm</name>
    <dbReference type="NCBI Taxonomy" id="6303"/>
    <lineage>
        <taxon>Eukaryota</taxon>
        <taxon>Metazoa</taxon>
        <taxon>Ecdysozoa</taxon>
        <taxon>Nematoda</taxon>
        <taxon>Chromadorea</taxon>
        <taxon>Rhabditida</taxon>
        <taxon>Tylenchina</taxon>
        <taxon>Tylenchomorpha</taxon>
        <taxon>Tylenchoidea</taxon>
        <taxon>Meloidogynidae</taxon>
        <taxon>Meloidogyninae</taxon>
        <taxon>Meloidogyne</taxon>
        <taxon>Meloidogyne incognita group</taxon>
    </lineage>
</organism>
<protein>
    <submittedName>
        <fullName evidence="4">Uncharacterized protein</fullName>
    </submittedName>
</protein>
<name>A0A915LDP8_MELJA</name>
<feature type="compositionally biased region" description="Low complexity" evidence="2">
    <location>
        <begin position="368"/>
        <end position="383"/>
    </location>
</feature>
<feature type="compositionally biased region" description="Polar residues" evidence="2">
    <location>
        <begin position="292"/>
        <end position="308"/>
    </location>
</feature>
<evidence type="ECO:0000256" key="1">
    <source>
        <dbReference type="SAM" id="Coils"/>
    </source>
</evidence>
<feature type="coiled-coil region" evidence="1">
    <location>
        <begin position="215"/>
        <end position="278"/>
    </location>
</feature>
<evidence type="ECO:0000313" key="3">
    <source>
        <dbReference type="Proteomes" id="UP000887561"/>
    </source>
</evidence>
<keyword evidence="1" id="KW-0175">Coiled coil</keyword>
<feature type="region of interest" description="Disordered" evidence="2">
    <location>
        <begin position="368"/>
        <end position="392"/>
    </location>
</feature>
<keyword evidence="3" id="KW-1185">Reference proteome</keyword>
<sequence length="392" mass="44494">MSNSLKHTRTVSLQTLRNAYQKSKNSDFGQGLLLASGALGFVLASAKINGKLDQKPPETFNNQREYTTPQKSTIPQILQQYSNMQHYNTQVEQHANRMRFANLKDKKLEKEDSVPESENHLPQNQFAAYVKEQDELKKEDHLKGGKGPYKGLLKNIRDGHPDRALPELLNLATFHDTEINALIDRMGDAEASIHLLTVNQERGGGGGQFDNQQDLTDIYNEVENIKQQVEDTTNRVEILESNSGSIGDINNNVSTDKIEQLEEKFENLSQIIQDQEQKTLQIEEDLRRMDEGNNNSFPSTFPSTSQNENRGDLSGQINKLERKINKIENSMGNIGQTRNGDRDFNSKIEKNMREINELKSQIRNLGNKIGNNNQNNHRGPNNNEIGNRKIEV</sequence>